<dbReference type="RefSeq" id="WP_125670389.1">
    <property type="nucleotide sequence ID" value="NZ_RCOS01000027.1"/>
</dbReference>
<keyword evidence="4" id="KW-0411">Iron-sulfur</keyword>
<proteinExistence type="predicted"/>
<dbReference type="EMBL" id="RCOS01000027">
    <property type="protein sequence ID" value="RSN77775.1"/>
    <property type="molecule type" value="Genomic_DNA"/>
</dbReference>
<organism evidence="6 8">
    <name type="scientific">Candidatus Methanodesulfokora washburnensis</name>
    <dbReference type="NCBI Taxonomy" id="2478471"/>
    <lineage>
        <taxon>Archaea</taxon>
        <taxon>Thermoproteota</taxon>
        <taxon>Candidatus Korarchaeia</taxon>
        <taxon>Candidatus Korarchaeia incertae sedis</taxon>
        <taxon>Candidatus Methanodesulfokora</taxon>
    </lineage>
</organism>
<dbReference type="PANTHER" id="PTHR43075">
    <property type="entry name" value="FORMATE LYASE ACTIVATING ENZYME, PUTATIVE (AFU_ORTHOLOGUE AFUA_2G15630)-RELATED"/>
    <property type="match status" value="1"/>
</dbReference>
<evidence type="ECO:0000313" key="8">
    <source>
        <dbReference type="Proteomes" id="UP000277582"/>
    </source>
</evidence>
<feature type="domain" description="Radical SAM core" evidence="5">
    <location>
        <begin position="142"/>
        <end position="298"/>
    </location>
</feature>
<sequence>MAWFLRPDALQAFDDPEIKEVLSRYIDVSRGKRPAMFIVSRSLEVEDLKGEDGWREHDRAVNEALKIAKEGYFPEEKPKFSLLDLKYRLSLELASKCKLCERKCGVNRIKGEIGTCGVEKPRVATAFIHMGEEPPITPSGTIFFSGCNFKCVYCQNWDISQFPSRGEEVSERELALLMDKLREKGARNINLVGGEPTPNIPWIIGSLRFVTRNVPIVWNSNMYLSEESLKLLIGLVDVWLPDFKYWDDDHALRLSKVRNYREVITRNLSEIYRREGEILIRHLVLPGHLECCTYPILEWIAENTPKVLVNVMEQYRPEYIADKYEVNRPVSWEEVKLARKKAENLKLRWRSVS</sequence>
<dbReference type="SUPFAM" id="SSF102114">
    <property type="entry name" value="Radical SAM enzymes"/>
    <property type="match status" value="1"/>
</dbReference>
<dbReference type="Proteomes" id="UP000277582">
    <property type="component" value="Unassembled WGS sequence"/>
</dbReference>
<dbReference type="SFLD" id="SFLDS00029">
    <property type="entry name" value="Radical_SAM"/>
    <property type="match status" value="1"/>
</dbReference>
<dbReference type="PANTHER" id="PTHR43075:SF1">
    <property type="entry name" value="FORMATE LYASE ACTIVATING ENZYME, PUTATIVE (AFU_ORTHOLOGUE AFUA_2G15630)-RELATED"/>
    <property type="match status" value="1"/>
</dbReference>
<dbReference type="CDD" id="cd01335">
    <property type="entry name" value="Radical_SAM"/>
    <property type="match status" value="1"/>
</dbReference>
<dbReference type="InterPro" id="IPR013785">
    <property type="entry name" value="Aldolase_TIM"/>
</dbReference>
<keyword evidence="8" id="KW-1185">Reference proteome</keyword>
<evidence type="ECO:0000256" key="3">
    <source>
        <dbReference type="ARBA" id="ARBA00023004"/>
    </source>
</evidence>
<keyword evidence="2" id="KW-0479">Metal-binding</keyword>
<dbReference type="OrthoDB" id="371936at2157"/>
<dbReference type="GO" id="GO:0046872">
    <property type="term" value="F:metal ion binding"/>
    <property type="evidence" value="ECO:0007669"/>
    <property type="project" value="UniProtKB-KW"/>
</dbReference>
<evidence type="ECO:0000256" key="4">
    <source>
        <dbReference type="ARBA" id="ARBA00023014"/>
    </source>
</evidence>
<dbReference type="InterPro" id="IPR007197">
    <property type="entry name" value="rSAM"/>
</dbReference>
<evidence type="ECO:0000256" key="2">
    <source>
        <dbReference type="ARBA" id="ARBA00022723"/>
    </source>
</evidence>
<dbReference type="GO" id="GO:0051536">
    <property type="term" value="F:iron-sulfur cluster binding"/>
    <property type="evidence" value="ECO:0007669"/>
    <property type="project" value="UniProtKB-KW"/>
</dbReference>
<dbReference type="InterPro" id="IPR040085">
    <property type="entry name" value="MJ0674-like"/>
</dbReference>
<gene>
    <name evidence="6" type="ORF">D6D85_01980</name>
    <name evidence="7" type="ORF">EF810_07620</name>
</gene>
<reference evidence="7 9" key="2">
    <citation type="journal article" date="2019" name="Nat. Microbiol.">
        <title>Wide diversity of methane and short-chain alkane metabolisms in uncultured archaea.</title>
        <authorList>
            <person name="Borrel G."/>
            <person name="Adam P.S."/>
            <person name="McKay L.J."/>
            <person name="Chen L.X."/>
            <person name="Sierra-Garcia I.N."/>
            <person name="Sieber C.M."/>
            <person name="Letourneur Q."/>
            <person name="Ghozlane A."/>
            <person name="Andersen G.L."/>
            <person name="Li W.J."/>
            <person name="Hallam S.J."/>
            <person name="Muyzer G."/>
            <person name="de Oliveira V.M."/>
            <person name="Inskeep W.P."/>
            <person name="Banfield J.F."/>
            <person name="Gribaldo S."/>
        </authorList>
    </citation>
    <scope>NUCLEOTIDE SEQUENCE [LARGE SCALE GENOMIC DNA]</scope>
    <source>
        <strain evidence="7">NM4</strain>
    </source>
</reference>
<dbReference type="InterPro" id="IPR058240">
    <property type="entry name" value="rSAM_sf"/>
</dbReference>
<evidence type="ECO:0000256" key="1">
    <source>
        <dbReference type="ARBA" id="ARBA00022691"/>
    </source>
</evidence>
<keyword evidence="3" id="KW-0408">Iron</keyword>
<dbReference type="Pfam" id="PF04055">
    <property type="entry name" value="Radical_SAM"/>
    <property type="match status" value="1"/>
</dbReference>
<dbReference type="GO" id="GO:0003824">
    <property type="term" value="F:catalytic activity"/>
    <property type="evidence" value="ECO:0007669"/>
    <property type="project" value="InterPro"/>
</dbReference>
<reference evidence="6 8" key="1">
    <citation type="submission" date="2018-10" db="EMBL/GenBank/DDBJ databases">
        <title>Co-occurring genomic capacity for anaerobic methane metabolism and dissimilatory sulfite reduction discovered in the Korarchaeota.</title>
        <authorList>
            <person name="Mckay L.J."/>
            <person name="Dlakic M."/>
            <person name="Fields M.W."/>
            <person name="Delmont T.O."/>
            <person name="Eren A.M."/>
            <person name="Jay Z.J."/>
            <person name="Klingelsmith K.B."/>
            <person name="Rusch D.B."/>
            <person name="Inskeep W.P."/>
        </authorList>
    </citation>
    <scope>NUCLEOTIDE SEQUENCE [LARGE SCALE GENOMIC DNA]</scope>
    <source>
        <strain evidence="6 8">MDKW</strain>
    </source>
</reference>
<dbReference type="Gene3D" id="3.20.20.70">
    <property type="entry name" value="Aldolase class I"/>
    <property type="match status" value="1"/>
</dbReference>
<evidence type="ECO:0000313" key="6">
    <source>
        <dbReference type="EMBL" id="RSN77775.1"/>
    </source>
</evidence>
<keyword evidence="1" id="KW-0949">S-adenosyl-L-methionine</keyword>
<evidence type="ECO:0000313" key="9">
    <source>
        <dbReference type="Proteomes" id="UP000316217"/>
    </source>
</evidence>
<evidence type="ECO:0000313" key="7">
    <source>
        <dbReference type="EMBL" id="RZN58315.1"/>
    </source>
</evidence>
<dbReference type="Proteomes" id="UP000316217">
    <property type="component" value="Unassembled WGS sequence"/>
</dbReference>
<dbReference type="SFLD" id="SFLDG01099">
    <property type="entry name" value="Uncharacterised_Radical_SAM_Su"/>
    <property type="match status" value="1"/>
</dbReference>
<name>A0A3R9X8D5_9CREN</name>
<evidence type="ECO:0000259" key="5">
    <source>
        <dbReference type="Pfam" id="PF04055"/>
    </source>
</evidence>
<dbReference type="EMBL" id="RXII01000120">
    <property type="protein sequence ID" value="RZN58315.1"/>
    <property type="molecule type" value="Genomic_DNA"/>
</dbReference>
<protein>
    <submittedName>
        <fullName evidence="6">Radical SAM protein</fullName>
    </submittedName>
</protein>
<comment type="caution">
    <text evidence="6">The sequence shown here is derived from an EMBL/GenBank/DDBJ whole genome shotgun (WGS) entry which is preliminary data.</text>
</comment>
<dbReference type="AlphaFoldDB" id="A0A3R9X8D5"/>
<accession>A0A3R9X8D5</accession>